<dbReference type="InterPro" id="IPR004360">
    <property type="entry name" value="Glyas_Fos-R_dOase_dom"/>
</dbReference>
<dbReference type="InterPro" id="IPR037523">
    <property type="entry name" value="VOC_core"/>
</dbReference>
<sequence>MKTGLKHVRANVKDLNRAVEWYERVLGFKVEATWPPENPNYVHFEHDGGAIFGLMESEHFPSHGRFNFYISNLDDLWKEIKDQVEVVEELFDTAYGSRKFTILDIDGNELGFVQDQG</sequence>
<gene>
    <name evidence="2" type="ORF">N783_09625</name>
</gene>
<evidence type="ECO:0000259" key="1">
    <source>
        <dbReference type="PROSITE" id="PS51819"/>
    </source>
</evidence>
<dbReference type="EMBL" id="AVPF01000023">
    <property type="protein sequence ID" value="KGX87667.1"/>
    <property type="molecule type" value="Genomic_DNA"/>
</dbReference>
<dbReference type="PROSITE" id="PS51819">
    <property type="entry name" value="VOC"/>
    <property type="match status" value="1"/>
</dbReference>
<dbReference type="SUPFAM" id="SSF54593">
    <property type="entry name" value="Glyoxalase/Bleomycin resistance protein/Dihydroxybiphenyl dioxygenase"/>
    <property type="match status" value="1"/>
</dbReference>
<name>A0A0A5HVJ2_9BACI</name>
<proteinExistence type="predicted"/>
<organism evidence="2 3">
    <name type="scientific">Pontibacillus marinus BH030004 = DSM 16465</name>
    <dbReference type="NCBI Taxonomy" id="1385511"/>
    <lineage>
        <taxon>Bacteria</taxon>
        <taxon>Bacillati</taxon>
        <taxon>Bacillota</taxon>
        <taxon>Bacilli</taxon>
        <taxon>Bacillales</taxon>
        <taxon>Bacillaceae</taxon>
        <taxon>Pontibacillus</taxon>
    </lineage>
</organism>
<dbReference type="AlphaFoldDB" id="A0A0A5HVJ2"/>
<reference evidence="2 3" key="1">
    <citation type="submission" date="2013-08" db="EMBL/GenBank/DDBJ databases">
        <authorList>
            <person name="Huang J."/>
            <person name="Wang G."/>
        </authorList>
    </citation>
    <scope>NUCLEOTIDE SEQUENCE [LARGE SCALE GENOMIC DNA]</scope>
    <source>
        <strain evidence="2 3">BH030004</strain>
    </source>
</reference>
<evidence type="ECO:0000313" key="2">
    <source>
        <dbReference type="EMBL" id="KGX87667.1"/>
    </source>
</evidence>
<dbReference type="eggNOG" id="COG0346">
    <property type="taxonomic scope" value="Bacteria"/>
</dbReference>
<dbReference type="RefSeq" id="WP_027446124.1">
    <property type="nucleotide sequence ID" value="NZ_AULJ01000020.1"/>
</dbReference>
<protein>
    <recommendedName>
        <fullName evidence="1">VOC domain-containing protein</fullName>
    </recommendedName>
</protein>
<feature type="domain" description="VOC" evidence="1">
    <location>
        <begin position="4"/>
        <end position="115"/>
    </location>
</feature>
<dbReference type="Pfam" id="PF00903">
    <property type="entry name" value="Glyoxalase"/>
    <property type="match status" value="1"/>
</dbReference>
<keyword evidence="3" id="KW-1185">Reference proteome</keyword>
<dbReference type="STRING" id="1385511.GCA_000425225_02121"/>
<evidence type="ECO:0000313" key="3">
    <source>
        <dbReference type="Proteomes" id="UP000030403"/>
    </source>
</evidence>
<dbReference type="InterPro" id="IPR029068">
    <property type="entry name" value="Glyas_Bleomycin-R_OHBP_Dase"/>
</dbReference>
<dbReference type="Proteomes" id="UP000030403">
    <property type="component" value="Unassembled WGS sequence"/>
</dbReference>
<dbReference type="Gene3D" id="3.10.180.10">
    <property type="entry name" value="2,3-Dihydroxybiphenyl 1,2-Dioxygenase, domain 1"/>
    <property type="match status" value="1"/>
</dbReference>
<accession>A0A0A5HVJ2</accession>
<comment type="caution">
    <text evidence="2">The sequence shown here is derived from an EMBL/GenBank/DDBJ whole genome shotgun (WGS) entry which is preliminary data.</text>
</comment>